<evidence type="ECO:0000256" key="8">
    <source>
        <dbReference type="ARBA" id="ARBA00022723"/>
    </source>
</evidence>
<evidence type="ECO:0000256" key="9">
    <source>
        <dbReference type="ARBA" id="ARBA00022989"/>
    </source>
</evidence>
<feature type="transmembrane region" description="Helical" evidence="14">
    <location>
        <begin position="256"/>
        <end position="278"/>
    </location>
</feature>
<evidence type="ECO:0000256" key="4">
    <source>
        <dbReference type="ARBA" id="ARBA00007244"/>
    </source>
</evidence>
<protein>
    <recommendedName>
        <fullName evidence="5">Succinate dehydrogenase cytochrome b556 subunit</fullName>
    </recommendedName>
</protein>
<dbReference type="Gene3D" id="1.20.1300.10">
    <property type="entry name" value="Fumarate reductase/succinate dehydrogenase, transmembrane subunit"/>
    <property type="match status" value="1"/>
</dbReference>
<dbReference type="PROSITE" id="PS01001">
    <property type="entry name" value="SDH_CYT_2"/>
    <property type="match status" value="1"/>
</dbReference>
<dbReference type="CDD" id="cd03499">
    <property type="entry name" value="SQR_TypeC_SdhC"/>
    <property type="match status" value="1"/>
</dbReference>
<evidence type="ECO:0000256" key="13">
    <source>
        <dbReference type="SAM" id="Coils"/>
    </source>
</evidence>
<organism evidence="15 16">
    <name type="scientific">Candidatus Rickettsiella viridis</name>
    <dbReference type="NCBI Taxonomy" id="676208"/>
    <lineage>
        <taxon>Bacteria</taxon>
        <taxon>Pseudomonadati</taxon>
        <taxon>Pseudomonadota</taxon>
        <taxon>Gammaproteobacteria</taxon>
        <taxon>Legionellales</taxon>
        <taxon>Coxiellaceae</taxon>
        <taxon>Rickettsiella</taxon>
    </lineage>
</organism>
<keyword evidence="16" id="KW-1185">Reference proteome</keyword>
<dbReference type="InterPro" id="IPR000701">
    <property type="entry name" value="SuccDH_FuR_B_TM-su"/>
</dbReference>
<dbReference type="InterPro" id="IPR018495">
    <property type="entry name" value="Succ_DH_cyt_bsu_CS"/>
</dbReference>
<evidence type="ECO:0000256" key="14">
    <source>
        <dbReference type="SAM" id="Phobius"/>
    </source>
</evidence>
<dbReference type="Proteomes" id="UP000282483">
    <property type="component" value="Chromosome"/>
</dbReference>
<comment type="cofactor">
    <cofactor evidence="1">
        <name>heme</name>
        <dbReference type="ChEBI" id="CHEBI:30413"/>
    </cofactor>
</comment>
<feature type="coiled-coil region" evidence="13">
    <location>
        <begin position="40"/>
        <end position="81"/>
    </location>
</feature>
<dbReference type="InterPro" id="IPR034804">
    <property type="entry name" value="SQR/QFR_C/D"/>
</dbReference>
<dbReference type="AlphaFoldDB" id="A0A2Z5V402"/>
<dbReference type="RefSeq" id="WP_232019609.1">
    <property type="nucleotide sequence ID" value="NZ_AP018005.1"/>
</dbReference>
<keyword evidence="9 14" id="KW-1133">Transmembrane helix</keyword>
<evidence type="ECO:0000256" key="11">
    <source>
        <dbReference type="ARBA" id="ARBA00023136"/>
    </source>
</evidence>
<dbReference type="KEGG" id="rvi:RVIR1_06750"/>
<dbReference type="GO" id="GO:0005886">
    <property type="term" value="C:plasma membrane"/>
    <property type="evidence" value="ECO:0007669"/>
    <property type="project" value="TreeGrafter"/>
</dbReference>
<keyword evidence="7 14" id="KW-0812">Transmembrane</keyword>
<gene>
    <name evidence="15" type="primary">sdhC</name>
    <name evidence="15" type="ORF">RVIR1_06750</name>
</gene>
<proteinExistence type="inferred from homology"/>
<dbReference type="GO" id="GO:0006099">
    <property type="term" value="P:tricarboxylic acid cycle"/>
    <property type="evidence" value="ECO:0007669"/>
    <property type="project" value="InterPro"/>
</dbReference>
<dbReference type="PANTHER" id="PTHR10978">
    <property type="entry name" value="SUCCINATE DEHYDROGENASE CYTOCHROME B560 SUBUNIT"/>
    <property type="match status" value="1"/>
</dbReference>
<dbReference type="PANTHER" id="PTHR10978:SF5">
    <property type="entry name" value="SUCCINATE DEHYDROGENASE CYTOCHROME B560 SUBUNIT, MITOCHONDRIAL"/>
    <property type="match status" value="1"/>
</dbReference>
<feature type="transmembrane region" description="Helical" evidence="14">
    <location>
        <begin position="223"/>
        <end position="244"/>
    </location>
</feature>
<dbReference type="Pfam" id="PF01127">
    <property type="entry name" value="Sdh_cyt"/>
    <property type="match status" value="1"/>
</dbReference>
<evidence type="ECO:0000256" key="6">
    <source>
        <dbReference type="ARBA" id="ARBA00022617"/>
    </source>
</evidence>
<dbReference type="SUPFAM" id="SSF81343">
    <property type="entry name" value="Fumarate reductase respiratory complex transmembrane subunits"/>
    <property type="match status" value="1"/>
</dbReference>
<evidence type="ECO:0000256" key="1">
    <source>
        <dbReference type="ARBA" id="ARBA00001971"/>
    </source>
</evidence>
<accession>A0A2Z5V402</accession>
<comment type="function">
    <text evidence="2">Membrane-anchoring subunit of succinate dehydrogenase (SDH).</text>
</comment>
<evidence type="ECO:0000313" key="16">
    <source>
        <dbReference type="Proteomes" id="UP000282483"/>
    </source>
</evidence>
<comment type="subcellular location">
    <subcellularLocation>
        <location evidence="3">Membrane</location>
        <topology evidence="3">Multi-pass membrane protein</topology>
    </subcellularLocation>
</comment>
<keyword evidence="13" id="KW-0175">Coiled coil</keyword>
<dbReference type="GO" id="GO:0009055">
    <property type="term" value="F:electron transfer activity"/>
    <property type="evidence" value="ECO:0007669"/>
    <property type="project" value="InterPro"/>
</dbReference>
<evidence type="ECO:0000256" key="7">
    <source>
        <dbReference type="ARBA" id="ARBA00022692"/>
    </source>
</evidence>
<evidence type="ECO:0000256" key="5">
    <source>
        <dbReference type="ARBA" id="ARBA00020076"/>
    </source>
</evidence>
<feature type="transmembrane region" description="Helical" evidence="14">
    <location>
        <begin position="179"/>
        <end position="203"/>
    </location>
</feature>
<dbReference type="NCBIfam" id="TIGR02970">
    <property type="entry name" value="succ_dehyd_cytB"/>
    <property type="match status" value="1"/>
</dbReference>
<keyword evidence="8" id="KW-0479">Metal-binding</keyword>
<reference evidence="15 16" key="1">
    <citation type="submission" date="2017-03" db="EMBL/GenBank/DDBJ databases">
        <title>The genome sequence of Candidatus Rickettsiella viridis.</title>
        <authorList>
            <person name="Nikoh N."/>
            <person name="Tsuchida T."/>
            <person name="Yamaguchi K."/>
            <person name="Maeda T."/>
            <person name="Shigenobu S."/>
            <person name="Fukatsu T."/>
        </authorList>
    </citation>
    <scope>NUCLEOTIDE SEQUENCE [LARGE SCALE GENOMIC DNA]</scope>
    <source>
        <strain evidence="15 16">Ap-RA04</strain>
    </source>
</reference>
<evidence type="ECO:0000256" key="3">
    <source>
        <dbReference type="ARBA" id="ARBA00004141"/>
    </source>
</evidence>
<evidence type="ECO:0000256" key="12">
    <source>
        <dbReference type="ARBA" id="ARBA00025912"/>
    </source>
</evidence>
<evidence type="ECO:0000256" key="10">
    <source>
        <dbReference type="ARBA" id="ARBA00023004"/>
    </source>
</evidence>
<name>A0A2Z5V402_9COXI</name>
<keyword evidence="11 14" id="KW-0472">Membrane</keyword>
<comment type="similarity">
    <text evidence="4">Belongs to the cytochrome b560 family.</text>
</comment>
<dbReference type="EMBL" id="AP018005">
    <property type="protein sequence ID" value="BBB15172.1"/>
    <property type="molecule type" value="Genomic_DNA"/>
</dbReference>
<dbReference type="GO" id="GO:0046872">
    <property type="term" value="F:metal ion binding"/>
    <property type="evidence" value="ECO:0007669"/>
    <property type="project" value="UniProtKB-KW"/>
</dbReference>
<keyword evidence="10" id="KW-0408">Iron</keyword>
<evidence type="ECO:0000256" key="2">
    <source>
        <dbReference type="ARBA" id="ARBA00004050"/>
    </source>
</evidence>
<sequence length="279" mass="32058">MEQRQEITETRQEVMEEMHEIILLRQKEIIEKKETGSEALEIFHKQLNTLQARHAELKEKLEQLKGQQKTAEEGVKNLNHLNVKLNDLLKPVESVAQVQPILYLKHRHLTLEKRLIHQSFLFRSIKIQSHHLYLNTLCAYNPPVFRLKLYSFKADSVAKRPVNLNLLTLRFPITAIASILHRVSGFILFLFIPVFLGFIAVSLRSPEGFFLAHNVLTHPLAKLMILAIFFALFYHMLAGIRHLIMDTGLGETLSTARFTAGLVMCLAIVLTTLMGIYLC</sequence>
<keyword evidence="6" id="KW-0349">Heme</keyword>
<dbReference type="PROSITE" id="PS01000">
    <property type="entry name" value="SDH_CYT_1"/>
    <property type="match status" value="1"/>
</dbReference>
<evidence type="ECO:0000313" key="15">
    <source>
        <dbReference type="EMBL" id="BBB15172.1"/>
    </source>
</evidence>
<dbReference type="InterPro" id="IPR014314">
    <property type="entry name" value="Succ_DH_cytb556"/>
</dbReference>
<comment type="subunit">
    <text evidence="12">Part of an enzyme complex containing four subunits: a flavoprotein, an iron-sulfur protein, plus two membrane-anchoring proteins, SdhC and SdhD. The complex can form homotrimers.</text>
</comment>